<dbReference type="InterPro" id="IPR002524">
    <property type="entry name" value="Cation_efflux"/>
</dbReference>
<organism evidence="11 12">
    <name type="scientific">Zhihengliuella flava</name>
    <dbReference type="NCBI Taxonomy" id="1285193"/>
    <lineage>
        <taxon>Bacteria</taxon>
        <taxon>Bacillati</taxon>
        <taxon>Actinomycetota</taxon>
        <taxon>Actinomycetes</taxon>
        <taxon>Micrococcales</taxon>
        <taxon>Micrococcaceae</taxon>
        <taxon>Zhihengliuella</taxon>
    </lineage>
</organism>
<dbReference type="InterPro" id="IPR058533">
    <property type="entry name" value="Cation_efflux_TM"/>
</dbReference>
<keyword evidence="3" id="KW-0813">Transport</keyword>
<dbReference type="NCBIfam" id="TIGR01297">
    <property type="entry name" value="CDF"/>
    <property type="match status" value="1"/>
</dbReference>
<evidence type="ECO:0000256" key="4">
    <source>
        <dbReference type="ARBA" id="ARBA00022692"/>
    </source>
</evidence>
<protein>
    <submittedName>
        <fullName evidence="11">Cobalt-zinc-cadmium efflux system protein</fullName>
    </submittedName>
</protein>
<evidence type="ECO:0000259" key="10">
    <source>
        <dbReference type="Pfam" id="PF16916"/>
    </source>
</evidence>
<comment type="similarity">
    <text evidence="2">Belongs to the cation diffusion facilitator (CDF) transporter (TC 2.A.4) family. SLC30A subfamily.</text>
</comment>
<dbReference type="GO" id="GO:0005385">
    <property type="term" value="F:zinc ion transmembrane transporter activity"/>
    <property type="evidence" value="ECO:0007669"/>
    <property type="project" value="TreeGrafter"/>
</dbReference>
<dbReference type="PANTHER" id="PTHR11562:SF17">
    <property type="entry name" value="RE54080P-RELATED"/>
    <property type="match status" value="1"/>
</dbReference>
<keyword evidence="6" id="KW-0406">Ion transport</keyword>
<dbReference type="InterPro" id="IPR027470">
    <property type="entry name" value="Cation_efflux_CTD"/>
</dbReference>
<evidence type="ECO:0000313" key="11">
    <source>
        <dbReference type="EMBL" id="MBG6084890.1"/>
    </source>
</evidence>
<dbReference type="EMBL" id="JADOTZ010000001">
    <property type="protein sequence ID" value="MBG6084890.1"/>
    <property type="molecule type" value="Genomic_DNA"/>
</dbReference>
<dbReference type="SUPFAM" id="SSF161111">
    <property type="entry name" value="Cation efflux protein transmembrane domain-like"/>
    <property type="match status" value="1"/>
</dbReference>
<dbReference type="Gene3D" id="1.20.1510.10">
    <property type="entry name" value="Cation efflux protein transmembrane domain"/>
    <property type="match status" value="1"/>
</dbReference>
<comment type="subcellular location">
    <subcellularLocation>
        <location evidence="1">Membrane</location>
        <topology evidence="1">Multi-pass membrane protein</topology>
    </subcellularLocation>
</comment>
<evidence type="ECO:0000259" key="9">
    <source>
        <dbReference type="Pfam" id="PF01545"/>
    </source>
</evidence>
<keyword evidence="5 8" id="KW-1133">Transmembrane helix</keyword>
<feature type="transmembrane region" description="Helical" evidence="8">
    <location>
        <begin position="61"/>
        <end position="79"/>
    </location>
</feature>
<keyword evidence="4 8" id="KW-0812">Transmembrane</keyword>
<keyword evidence="12" id="KW-1185">Reference proteome</keyword>
<gene>
    <name evidence="11" type="ORF">IW252_001657</name>
</gene>
<evidence type="ECO:0000256" key="7">
    <source>
        <dbReference type="ARBA" id="ARBA00023136"/>
    </source>
</evidence>
<feature type="transmembrane region" description="Helical" evidence="8">
    <location>
        <begin position="158"/>
        <end position="180"/>
    </location>
</feature>
<dbReference type="RefSeq" id="WP_196836136.1">
    <property type="nucleotide sequence ID" value="NZ_JADOTZ010000001.1"/>
</dbReference>
<dbReference type="InterPro" id="IPR050681">
    <property type="entry name" value="CDF/SLC30A"/>
</dbReference>
<dbReference type="AlphaFoldDB" id="A0A931GF68"/>
<evidence type="ECO:0000256" key="5">
    <source>
        <dbReference type="ARBA" id="ARBA00022989"/>
    </source>
</evidence>
<feature type="transmembrane region" description="Helical" evidence="8">
    <location>
        <begin position="24"/>
        <end position="49"/>
    </location>
</feature>
<evidence type="ECO:0000256" key="6">
    <source>
        <dbReference type="ARBA" id="ARBA00023065"/>
    </source>
</evidence>
<dbReference type="InterPro" id="IPR036837">
    <property type="entry name" value="Cation_efflux_CTD_sf"/>
</dbReference>
<evidence type="ECO:0000256" key="3">
    <source>
        <dbReference type="ARBA" id="ARBA00022448"/>
    </source>
</evidence>
<dbReference type="InterPro" id="IPR027469">
    <property type="entry name" value="Cation_efflux_TMD_sf"/>
</dbReference>
<dbReference type="GO" id="GO:0005886">
    <property type="term" value="C:plasma membrane"/>
    <property type="evidence" value="ECO:0007669"/>
    <property type="project" value="TreeGrafter"/>
</dbReference>
<dbReference type="PANTHER" id="PTHR11562">
    <property type="entry name" value="CATION EFFLUX PROTEIN/ ZINC TRANSPORTER"/>
    <property type="match status" value="1"/>
</dbReference>
<dbReference type="Pfam" id="PF16916">
    <property type="entry name" value="ZT_dimer"/>
    <property type="match status" value="1"/>
</dbReference>
<feature type="transmembrane region" description="Helical" evidence="8">
    <location>
        <begin position="91"/>
        <end position="114"/>
    </location>
</feature>
<evidence type="ECO:0000256" key="2">
    <source>
        <dbReference type="ARBA" id="ARBA00008873"/>
    </source>
</evidence>
<name>A0A931GF68_9MICC</name>
<comment type="caution">
    <text evidence="11">The sequence shown here is derived from an EMBL/GenBank/DDBJ whole genome shotgun (WGS) entry which is preliminary data.</text>
</comment>
<dbReference type="SUPFAM" id="SSF160240">
    <property type="entry name" value="Cation efflux protein cytoplasmic domain-like"/>
    <property type="match status" value="1"/>
</dbReference>
<feature type="domain" description="Cation efflux protein transmembrane" evidence="9">
    <location>
        <begin position="26"/>
        <end position="215"/>
    </location>
</feature>
<sequence length="309" mass="32222">MGHDHGHSHGLSGGTATGRHKRRLAAVVVITLLGVCGQLIGAALSGSLALLADAGHMLSDAAGVGIALFAAWAAARPATAKRTFGFQRAEVLAALANATILVVIAVVVTVEAIGRFGTAAEVATQPMLAAACIGLAANFISLAILHKGRTASVNLRGAYLEVLGDTLGSAAVIVAALIMMMADAPWADPVASLVIAAMILPRAWSLMREVVDVLLEATPRNIDLDEVREHLLSVEGVVDVHDLHAWTITSGVPVCSAHIVLDAEHFSASRADEVLDALSSCLGSHFDTEHCTFQLEPAEHTRHEHPTHD</sequence>
<accession>A0A931GF68</accession>
<reference evidence="11" key="1">
    <citation type="submission" date="2020-11" db="EMBL/GenBank/DDBJ databases">
        <title>Sequencing the genomes of 1000 actinobacteria strains.</title>
        <authorList>
            <person name="Klenk H.-P."/>
        </authorList>
    </citation>
    <scope>NUCLEOTIDE SEQUENCE</scope>
    <source>
        <strain evidence="11">DSM 26152</strain>
    </source>
</reference>
<dbReference type="Proteomes" id="UP000625033">
    <property type="component" value="Unassembled WGS sequence"/>
</dbReference>
<feature type="transmembrane region" description="Helical" evidence="8">
    <location>
        <begin position="126"/>
        <end position="146"/>
    </location>
</feature>
<feature type="domain" description="Cation efflux protein cytoplasmic" evidence="10">
    <location>
        <begin position="219"/>
        <end position="297"/>
    </location>
</feature>
<evidence type="ECO:0000313" key="12">
    <source>
        <dbReference type="Proteomes" id="UP000625033"/>
    </source>
</evidence>
<proteinExistence type="inferred from homology"/>
<evidence type="ECO:0000256" key="1">
    <source>
        <dbReference type="ARBA" id="ARBA00004141"/>
    </source>
</evidence>
<dbReference type="Gene3D" id="3.30.70.1350">
    <property type="entry name" value="Cation efflux protein, cytoplasmic domain"/>
    <property type="match status" value="1"/>
</dbReference>
<feature type="transmembrane region" description="Helical" evidence="8">
    <location>
        <begin position="186"/>
        <end position="204"/>
    </location>
</feature>
<keyword evidence="7 8" id="KW-0472">Membrane</keyword>
<dbReference type="Pfam" id="PF01545">
    <property type="entry name" value="Cation_efflux"/>
    <property type="match status" value="1"/>
</dbReference>
<evidence type="ECO:0000256" key="8">
    <source>
        <dbReference type="SAM" id="Phobius"/>
    </source>
</evidence>